<evidence type="ECO:0000259" key="1">
    <source>
        <dbReference type="Pfam" id="PF10119"/>
    </source>
</evidence>
<evidence type="ECO:0000313" key="4">
    <source>
        <dbReference type="Proteomes" id="UP000594892"/>
    </source>
</evidence>
<reference evidence="2 4" key="1">
    <citation type="submission" date="2020-12" db="EMBL/GenBank/DDBJ databases">
        <title>FDA dAtabase for Regulatory Grade micrObial Sequences (FDA-ARGOS): Supporting development and validation of Infectious Disease Dx tests.</title>
        <authorList>
            <person name="Minogue T."/>
            <person name="Wolcott M."/>
            <person name="Wasieloski L."/>
            <person name="Aguilar W."/>
            <person name="Moore D."/>
            <person name="Jaissle J."/>
            <person name="Tallon L."/>
            <person name="Sadzewicz L."/>
            <person name="Zhao X."/>
            <person name="Boylan J."/>
            <person name="Ott S."/>
            <person name="Bowen H."/>
            <person name="Vavikolanu K."/>
            <person name="Mehta A."/>
            <person name="Aluvathingal J."/>
            <person name="Nadendla S."/>
            <person name="Yan Y."/>
            <person name="Sichtig H."/>
        </authorList>
    </citation>
    <scope>NUCLEOTIDE SEQUENCE [LARGE SCALE GENOMIC DNA]</scope>
    <source>
        <strain evidence="2 4">FDAARGOS_949</strain>
    </source>
</reference>
<keyword evidence="5" id="KW-1185">Reference proteome</keyword>
<organism evidence="2 4">
    <name type="scientific">Burkholderia glumae</name>
    <name type="common">Pseudomonas glumae</name>
    <dbReference type="NCBI Taxonomy" id="337"/>
    <lineage>
        <taxon>Bacteria</taxon>
        <taxon>Pseudomonadati</taxon>
        <taxon>Pseudomonadota</taxon>
        <taxon>Betaproteobacteria</taxon>
        <taxon>Burkholderiales</taxon>
        <taxon>Burkholderiaceae</taxon>
        <taxon>Burkholderia</taxon>
    </lineage>
</organism>
<protein>
    <submittedName>
        <fullName evidence="2">Class I SAM-dependent methyltransferase</fullName>
    </submittedName>
</protein>
<reference evidence="3" key="2">
    <citation type="submission" date="2022-06" db="EMBL/GenBank/DDBJ databases">
        <title>Draft genome sequence of Burkholderia glumae strain GR20004 isolated from rice panicle showing bacterial panicle blight.</title>
        <authorList>
            <person name="Choi S.Y."/>
            <person name="Lee Y.H."/>
        </authorList>
    </citation>
    <scope>NUCLEOTIDE SEQUENCE</scope>
    <source>
        <strain evidence="3">GR20004</strain>
    </source>
</reference>
<keyword evidence="2" id="KW-0808">Transferase</keyword>
<dbReference type="Proteomes" id="UP001056386">
    <property type="component" value="Chromosome 1"/>
</dbReference>
<sequence length="513" mass="55567">MNERQTGDGVVDEIAYTFGYCDELDPLRLALPLLRAGLAAPAVQSACELGFGYGVSVNIHAAGSGASWYGTDFNAAHAGFAQSLAREAGSRAVLSGERFADFCRREDLPEFDFIGMHGIWSWVSDENRAWLAGFLHRKLKPGGVLYLSYNTQPGWAAMLPVRELMMGHFQAGAMRPEAGGSDASGAERMRRRVRAAVEFAREVFAARPGYAVVNPMLAERVEALSREDTQYLAHEYFSPDWQAMSFRQVAAPLAAAGLVYGGSADYRDHFDEINLDAAQRALLARIVDPVQRETARDLCMNRSLRRDYWIKAPRRLDPAERDAALRAQPVVLALPREAVALKVRGALGEAMLPAALYGPILDVLADHRPATLGELEQRVRAHGITLAQLAGAVMLLVGTGALLNAQDEARIEAARPAADRLNAALCEQALERDAVPCLASPVSGSGIRVPRAAQLFLLARRRGMVGPREWGEFAAAAIAAGEPVARAMLAERVAQAERFARVHLPVLLALGIG</sequence>
<feature type="domain" description="Methyltransferase regulatory" evidence="1">
    <location>
        <begin position="229"/>
        <end position="311"/>
    </location>
</feature>
<dbReference type="AlphaFoldDB" id="A0AAQ0BTY3"/>
<dbReference type="Proteomes" id="UP000594892">
    <property type="component" value="Chromosome 2"/>
</dbReference>
<name>A0AAQ0BTY3_BURGL</name>
<dbReference type="GeneID" id="45697488"/>
<dbReference type="InterPro" id="IPR029063">
    <property type="entry name" value="SAM-dependent_MTases_sf"/>
</dbReference>
<evidence type="ECO:0000313" key="2">
    <source>
        <dbReference type="EMBL" id="QPQ93999.1"/>
    </source>
</evidence>
<dbReference type="GO" id="GO:0032259">
    <property type="term" value="P:methylation"/>
    <property type="evidence" value="ECO:0007669"/>
    <property type="project" value="UniProtKB-KW"/>
</dbReference>
<dbReference type="InterPro" id="IPR018773">
    <property type="entry name" value="MeTrfase_reg_dom_prd"/>
</dbReference>
<dbReference type="Pfam" id="PF10119">
    <property type="entry name" value="MethyTransf_Reg"/>
    <property type="match status" value="1"/>
</dbReference>
<proteinExistence type="predicted"/>
<dbReference type="Gene3D" id="3.40.50.150">
    <property type="entry name" value="Vaccinia Virus protein VP39"/>
    <property type="match status" value="1"/>
</dbReference>
<gene>
    <name evidence="2" type="ORF">I6H06_17625</name>
    <name evidence="3" type="ORF">NFI99_19710</name>
</gene>
<accession>A0AAQ0BTY3</accession>
<evidence type="ECO:0000313" key="3">
    <source>
        <dbReference type="EMBL" id="USS47099.1"/>
    </source>
</evidence>
<keyword evidence="2" id="KW-0489">Methyltransferase</keyword>
<dbReference type="EMBL" id="CP065601">
    <property type="protein sequence ID" value="QPQ93999.1"/>
    <property type="molecule type" value="Genomic_DNA"/>
</dbReference>
<dbReference type="EMBL" id="CP099587">
    <property type="protein sequence ID" value="USS47099.1"/>
    <property type="molecule type" value="Genomic_DNA"/>
</dbReference>
<dbReference type="SUPFAM" id="SSF53335">
    <property type="entry name" value="S-adenosyl-L-methionine-dependent methyltransferases"/>
    <property type="match status" value="1"/>
</dbReference>
<dbReference type="GO" id="GO:0008168">
    <property type="term" value="F:methyltransferase activity"/>
    <property type="evidence" value="ECO:0007669"/>
    <property type="project" value="UniProtKB-KW"/>
</dbReference>
<dbReference type="RefSeq" id="WP_012735140.1">
    <property type="nucleotide sequence ID" value="NZ_CP021074.1"/>
</dbReference>
<evidence type="ECO:0000313" key="5">
    <source>
        <dbReference type="Proteomes" id="UP001056386"/>
    </source>
</evidence>